<sequence>MSDEVLQFVPFSSAIDAGFWYQLTKKKLDIFKLNDAAVKINGFYSTNSSLALPPICNIDYSAFDDDIQIPPGSVPLKGLLMNTNTVEDFKMKDKKALLQSVGQKIWEAIISGAALENPLLLQGLLCLTFADLKKYHYYYWVAFPALNYPDSIICKGSKKLCEYFTSDQISQFLESYDALLPSDKSLFLVFKDNEGCSVFDLKKYETLKKKEGKILLGFCDPSRYEKHPGWPLRNALAMIAYHWGKEQSNWDVICFREYIKDGKRFYDQSIIISCKMNLKEAPEGCPDVLGWEKYKSKLAPRKVDMSSNMDPTKLADAAVDLNLKLMRWRLAPDVDLETIKSTRCLLFGAGTLGCNVARVLMGWGIRKITFIDNSHVSYSNPVRQTLFEFKDCLQGGKPKALAAAEALKNIFPGVEAEGKILNIPMPGHSISENMLDQVSSDVKQIEELIDSHDVIFLLTDTRESRWLPTMLGAYKEKIVMNAALGYDTFLVMRHGFRQSEHKGSGDPLSTLNDGSELGCYFCNDVVAPGNSVTDRTLDQQCTVTRPGVSYIASALVVEIMISILQHPKKALAPATVSDPSTLNSDSDFLTPLGVIPHQIRGYMDKFQTVPFISKLHNRCTACSASVLEEYKNDGFDFILKVLNDSSYLEEITGLSKLMDSIAEDEVLAFSDDEDF</sequence>
<dbReference type="Pfam" id="PF16420">
    <property type="entry name" value="ATG7_N"/>
    <property type="match status" value="1"/>
</dbReference>
<reference evidence="10 11" key="1">
    <citation type="submission" date="2021-06" db="EMBL/GenBank/DDBJ databases">
        <title>Caerostris darwini draft genome.</title>
        <authorList>
            <person name="Kono N."/>
            <person name="Arakawa K."/>
        </authorList>
    </citation>
    <scope>NUCLEOTIDE SEQUENCE [LARGE SCALE GENOMIC DNA]</scope>
</reference>
<dbReference type="InterPro" id="IPR032197">
    <property type="entry name" value="Atg7_N"/>
</dbReference>
<dbReference type="InterPro" id="IPR042523">
    <property type="entry name" value="Atg7_N_2"/>
</dbReference>
<dbReference type="Proteomes" id="UP001054837">
    <property type="component" value="Unassembled WGS sequence"/>
</dbReference>
<keyword evidence="7" id="KW-0963">Cytoplasm</keyword>
<dbReference type="PANTHER" id="PTHR10953:SF3">
    <property type="entry name" value="UBIQUITIN-LIKE MODIFIER-ACTIVATING ENZYME ATG7"/>
    <property type="match status" value="1"/>
</dbReference>
<evidence type="ECO:0000259" key="9">
    <source>
        <dbReference type="Pfam" id="PF16420"/>
    </source>
</evidence>
<dbReference type="PANTHER" id="PTHR10953">
    <property type="entry name" value="UBIQUITIN-ACTIVATING ENZYME E1"/>
    <property type="match status" value="1"/>
</dbReference>
<organism evidence="10 11">
    <name type="scientific">Caerostris darwini</name>
    <dbReference type="NCBI Taxonomy" id="1538125"/>
    <lineage>
        <taxon>Eukaryota</taxon>
        <taxon>Metazoa</taxon>
        <taxon>Ecdysozoa</taxon>
        <taxon>Arthropoda</taxon>
        <taxon>Chelicerata</taxon>
        <taxon>Arachnida</taxon>
        <taxon>Araneae</taxon>
        <taxon>Araneomorphae</taxon>
        <taxon>Entelegynae</taxon>
        <taxon>Araneoidea</taxon>
        <taxon>Araneidae</taxon>
        <taxon>Caerostris</taxon>
    </lineage>
</organism>
<dbReference type="InterPro" id="IPR000594">
    <property type="entry name" value="ThiF_NAD_FAD-bd"/>
</dbReference>
<evidence type="ECO:0000256" key="4">
    <source>
        <dbReference type="ARBA" id="ARBA00022927"/>
    </source>
</evidence>
<dbReference type="GO" id="GO:0034727">
    <property type="term" value="P:piecemeal microautophagy of the nucleus"/>
    <property type="evidence" value="ECO:0007669"/>
    <property type="project" value="TreeGrafter"/>
</dbReference>
<comment type="caution">
    <text evidence="10">The sequence shown here is derived from an EMBL/GenBank/DDBJ whole genome shotgun (WGS) entry which is preliminary data.</text>
</comment>
<name>A0AAV4RC08_9ARAC</name>
<dbReference type="InterPro" id="IPR042522">
    <property type="entry name" value="Atg7_N_1"/>
</dbReference>
<dbReference type="Pfam" id="PF00899">
    <property type="entry name" value="ThiF"/>
    <property type="match status" value="1"/>
</dbReference>
<dbReference type="SUPFAM" id="SSF69572">
    <property type="entry name" value="Activating enzymes of the ubiquitin-like proteins"/>
    <property type="match status" value="1"/>
</dbReference>
<feature type="active site" description="Glycyl thioester intermediate" evidence="6">
    <location>
        <position position="541"/>
    </location>
</feature>
<evidence type="ECO:0000256" key="7">
    <source>
        <dbReference type="RuleBase" id="RU366022"/>
    </source>
</evidence>
<evidence type="ECO:0000313" key="11">
    <source>
        <dbReference type="Proteomes" id="UP001054837"/>
    </source>
</evidence>
<dbReference type="GO" id="GO:0019778">
    <property type="term" value="F:Atg12 activating enzyme activity"/>
    <property type="evidence" value="ECO:0007669"/>
    <property type="project" value="TreeGrafter"/>
</dbReference>
<dbReference type="GO" id="GO:0000045">
    <property type="term" value="P:autophagosome assembly"/>
    <property type="evidence" value="ECO:0007669"/>
    <property type="project" value="TreeGrafter"/>
</dbReference>
<evidence type="ECO:0000256" key="6">
    <source>
        <dbReference type="PIRSR" id="PIRSR606285-1"/>
    </source>
</evidence>
<evidence type="ECO:0000256" key="2">
    <source>
        <dbReference type="ARBA" id="ARBA00017647"/>
    </source>
</evidence>
<dbReference type="GO" id="GO:0000422">
    <property type="term" value="P:autophagy of mitochondrion"/>
    <property type="evidence" value="ECO:0007669"/>
    <property type="project" value="TreeGrafter"/>
</dbReference>
<accession>A0AAV4RC08</accession>
<gene>
    <name evidence="10" type="primary">Atg7</name>
    <name evidence="10" type="ORF">CDAR_585981</name>
</gene>
<dbReference type="NCBIfam" id="TIGR01381">
    <property type="entry name" value="E1_like_apg7"/>
    <property type="match status" value="1"/>
</dbReference>
<comment type="subcellular location">
    <subcellularLocation>
        <location evidence="7">Cytoplasm</location>
    </subcellularLocation>
    <subcellularLocation>
        <location evidence="7">Preautophagosomal structure</location>
    </subcellularLocation>
</comment>
<dbReference type="GO" id="GO:0019779">
    <property type="term" value="F:Atg8 activating enzyme activity"/>
    <property type="evidence" value="ECO:0007669"/>
    <property type="project" value="TreeGrafter"/>
</dbReference>
<evidence type="ECO:0000256" key="1">
    <source>
        <dbReference type="ARBA" id="ARBA00010931"/>
    </source>
</evidence>
<dbReference type="Gene3D" id="3.40.140.70">
    <property type="entry name" value="Ubiquitin-like modifier-activating enzyme ATG7 N-terminal domain"/>
    <property type="match status" value="1"/>
</dbReference>
<proteinExistence type="inferred from homology"/>
<comment type="similarity">
    <text evidence="1 7">Belongs to the ATG7 family.</text>
</comment>
<dbReference type="GO" id="GO:0032446">
    <property type="term" value="P:protein modification by small protein conjugation"/>
    <property type="evidence" value="ECO:0007669"/>
    <property type="project" value="TreeGrafter"/>
</dbReference>
<dbReference type="InterPro" id="IPR006285">
    <property type="entry name" value="Atg7"/>
</dbReference>
<dbReference type="AlphaFoldDB" id="A0AAV4RC08"/>
<comment type="subunit">
    <text evidence="7">Homodimer.</text>
</comment>
<keyword evidence="5 7" id="KW-0072">Autophagy</keyword>
<protein>
    <recommendedName>
        <fullName evidence="2 7">Ubiquitin-like modifier-activating enzyme ATG7</fullName>
    </recommendedName>
    <alternativeName>
        <fullName evidence="7">Autophagy-related protein 7</fullName>
    </alternativeName>
</protein>
<feature type="domain" description="Ubiquitin-like modifier-activating enzyme Atg7 N-terminal" evidence="9">
    <location>
        <begin position="6"/>
        <end position="309"/>
    </location>
</feature>
<dbReference type="CDD" id="cd01486">
    <property type="entry name" value="Apg7"/>
    <property type="match status" value="1"/>
</dbReference>
<dbReference type="GO" id="GO:0015031">
    <property type="term" value="P:protein transport"/>
    <property type="evidence" value="ECO:0007669"/>
    <property type="project" value="UniProtKB-UniRule"/>
</dbReference>
<evidence type="ECO:0000313" key="10">
    <source>
        <dbReference type="EMBL" id="GIY18877.1"/>
    </source>
</evidence>
<keyword evidence="4 7" id="KW-0653">Protein transport</keyword>
<evidence type="ECO:0000259" key="8">
    <source>
        <dbReference type="Pfam" id="PF00899"/>
    </source>
</evidence>
<dbReference type="FunFam" id="3.40.50.720:FF:000243">
    <property type="entry name" value="Ubiquitin-like modifier-activating enzyme ATG7"/>
    <property type="match status" value="1"/>
</dbReference>
<keyword evidence="11" id="KW-1185">Reference proteome</keyword>
<dbReference type="Gene3D" id="3.40.50.720">
    <property type="entry name" value="NAD(P)-binding Rossmann-like Domain"/>
    <property type="match status" value="1"/>
</dbReference>
<evidence type="ECO:0000256" key="3">
    <source>
        <dbReference type="ARBA" id="ARBA00022448"/>
    </source>
</evidence>
<dbReference type="EMBL" id="BPLQ01005959">
    <property type="protein sequence ID" value="GIY18877.1"/>
    <property type="molecule type" value="Genomic_DNA"/>
</dbReference>
<dbReference type="Gene3D" id="3.40.140.100">
    <property type="entry name" value="Ubiquitin-like modifier-activating enzyme ATG7 C-terminal domain"/>
    <property type="match status" value="1"/>
</dbReference>
<keyword evidence="7" id="KW-0833">Ubl conjugation pathway</keyword>
<evidence type="ECO:0000256" key="5">
    <source>
        <dbReference type="ARBA" id="ARBA00023006"/>
    </source>
</evidence>
<dbReference type="GO" id="GO:0006995">
    <property type="term" value="P:cellular response to nitrogen starvation"/>
    <property type="evidence" value="ECO:0007669"/>
    <property type="project" value="TreeGrafter"/>
</dbReference>
<comment type="function">
    <text evidence="7">E1-like activating enzyme involved in the 2 ubiquitin-like systems required for autophagy.</text>
</comment>
<dbReference type="InterPro" id="IPR045886">
    <property type="entry name" value="ThiF/MoeB/HesA"/>
</dbReference>
<feature type="domain" description="THIF-type NAD/FAD binding fold" evidence="8">
    <location>
        <begin position="326"/>
        <end position="573"/>
    </location>
</feature>
<dbReference type="InterPro" id="IPR035985">
    <property type="entry name" value="Ubiquitin-activating_enz"/>
</dbReference>
<dbReference type="FunFam" id="3.40.140.70:FF:000001">
    <property type="entry name" value="Ubiquitin-like modifier-activating enzyme atg7"/>
    <property type="match status" value="1"/>
</dbReference>
<keyword evidence="3 7" id="KW-0813">Transport</keyword>
<dbReference type="GO" id="GO:0000407">
    <property type="term" value="C:phagophore assembly site"/>
    <property type="evidence" value="ECO:0007669"/>
    <property type="project" value="UniProtKB-SubCell"/>
</dbReference>